<dbReference type="GO" id="GO:0004722">
    <property type="term" value="F:protein serine/threonine phosphatase activity"/>
    <property type="evidence" value="ECO:0007669"/>
    <property type="project" value="UniProtKB-EC"/>
</dbReference>
<dbReference type="Gene3D" id="1.10.1240.30">
    <property type="entry name" value="KaiA/RbsU domain"/>
    <property type="match status" value="1"/>
</dbReference>
<evidence type="ECO:0000259" key="2">
    <source>
        <dbReference type="PROSITE" id="PS51746"/>
    </source>
</evidence>
<evidence type="ECO:0000313" key="4">
    <source>
        <dbReference type="Proteomes" id="UP001597231"/>
    </source>
</evidence>
<dbReference type="Gene3D" id="3.60.40.10">
    <property type="entry name" value="PPM-type phosphatase domain"/>
    <property type="match status" value="1"/>
</dbReference>
<keyword evidence="1 3" id="KW-0378">Hydrolase</keyword>
<dbReference type="InterPro" id="IPR036457">
    <property type="entry name" value="PPM-type-like_dom_sf"/>
</dbReference>
<dbReference type="PANTHER" id="PTHR43156">
    <property type="entry name" value="STAGE II SPORULATION PROTEIN E-RELATED"/>
    <property type="match status" value="1"/>
</dbReference>
<dbReference type="InterPro" id="IPR014787">
    <property type="entry name" value="PSer_Pase_RsbU_N"/>
</dbReference>
<dbReference type="SMART" id="SM00331">
    <property type="entry name" value="PP2C_SIG"/>
    <property type="match status" value="1"/>
</dbReference>
<name>A0ABW3TZN4_9BACL</name>
<evidence type="ECO:0000313" key="3">
    <source>
        <dbReference type="EMBL" id="MFD1205870.1"/>
    </source>
</evidence>
<sequence>MPQVVGRQYKEILKQYLSSQSEEDLYVGQQFSRRFIEKDIAPEDVISIHKNALHDIVPDLRKEVWDSFDFLIEMMIHYGLTLREHQSLIRKQEAIQMEMDVATGVQDTLLKTKTPNLKGLDVGWISKPAKQMNGDYIYFLNHEHEAGVAVADVMGKGIPAALCMSMIKFGMDGLQDENTSPQNVLNIINRIVEKSVDNSMFISMFYGKFDARDSMFSYASAGHEPALYFNAKEQTFSELSAKGLLLGIKPNVVYEERKQKMEVNDFIVMMTDGVTETRTEDGFIDMKTIEKLLLEVSEKPAGAIAEHLYNELSKLQNYRLSDDFTVVIFKKEK</sequence>
<dbReference type="SUPFAM" id="SSF81606">
    <property type="entry name" value="PP2C-like"/>
    <property type="match status" value="1"/>
</dbReference>
<comment type="caution">
    <text evidence="3">The sequence shown here is derived from an EMBL/GenBank/DDBJ whole genome shotgun (WGS) entry which is preliminary data.</text>
</comment>
<dbReference type="EMBL" id="JBHTLT010000096">
    <property type="protein sequence ID" value="MFD1205870.1"/>
    <property type="molecule type" value="Genomic_DNA"/>
</dbReference>
<reference evidence="4" key="1">
    <citation type="journal article" date="2019" name="Int. J. Syst. Evol. Microbiol.">
        <title>The Global Catalogue of Microorganisms (GCM) 10K type strain sequencing project: providing services to taxonomists for standard genome sequencing and annotation.</title>
        <authorList>
            <consortium name="The Broad Institute Genomics Platform"/>
            <consortium name="The Broad Institute Genome Sequencing Center for Infectious Disease"/>
            <person name="Wu L."/>
            <person name="Ma J."/>
        </authorList>
    </citation>
    <scope>NUCLEOTIDE SEQUENCE [LARGE SCALE GENOMIC DNA]</scope>
    <source>
        <strain evidence="4">CCUG 53915</strain>
    </source>
</reference>
<dbReference type="Pfam" id="PF08673">
    <property type="entry name" value="RsbU_N"/>
    <property type="match status" value="1"/>
</dbReference>
<dbReference type="InterPro" id="IPR017944">
    <property type="entry name" value="KaiA/RbsU_helical_domain_sf"/>
</dbReference>
<dbReference type="RefSeq" id="WP_381481189.1">
    <property type="nucleotide sequence ID" value="NZ_JBHTLT010000096.1"/>
</dbReference>
<dbReference type="InterPro" id="IPR001932">
    <property type="entry name" value="PPM-type_phosphatase-like_dom"/>
</dbReference>
<dbReference type="PROSITE" id="PS51746">
    <property type="entry name" value="PPM_2"/>
    <property type="match status" value="1"/>
</dbReference>
<keyword evidence="4" id="KW-1185">Reference proteome</keyword>
<organism evidence="3 4">
    <name type="scientific">Sporosarcina contaminans</name>
    <dbReference type="NCBI Taxonomy" id="633403"/>
    <lineage>
        <taxon>Bacteria</taxon>
        <taxon>Bacillati</taxon>
        <taxon>Bacillota</taxon>
        <taxon>Bacilli</taxon>
        <taxon>Bacillales</taxon>
        <taxon>Caryophanaceae</taxon>
        <taxon>Sporosarcina</taxon>
    </lineage>
</organism>
<dbReference type="Pfam" id="PF07228">
    <property type="entry name" value="SpoIIE"/>
    <property type="match status" value="1"/>
</dbReference>
<proteinExistence type="predicted"/>
<feature type="domain" description="PPM-type phosphatase" evidence="2">
    <location>
        <begin position="121"/>
        <end position="331"/>
    </location>
</feature>
<accession>A0ABW3TZN4</accession>
<gene>
    <name evidence="3" type="ORF">ACFQ38_12295</name>
</gene>
<dbReference type="PANTHER" id="PTHR43156:SF15">
    <property type="entry name" value="PHOSPHOSERINE PHOSPHATASE RSBU"/>
    <property type="match status" value="1"/>
</dbReference>
<dbReference type="SUPFAM" id="SSF101215">
    <property type="entry name" value="KaiA/RbsU domain"/>
    <property type="match status" value="1"/>
</dbReference>
<protein>
    <submittedName>
        <fullName evidence="3">PP2C family protein-serine/threonine phosphatase</fullName>
        <ecNumber evidence="3">3.1.3.16</ecNumber>
    </submittedName>
</protein>
<dbReference type="InterPro" id="IPR052016">
    <property type="entry name" value="Bact_Sigma-Reg"/>
</dbReference>
<dbReference type="EC" id="3.1.3.16" evidence="3"/>
<dbReference type="Proteomes" id="UP001597231">
    <property type="component" value="Unassembled WGS sequence"/>
</dbReference>
<evidence type="ECO:0000256" key="1">
    <source>
        <dbReference type="ARBA" id="ARBA00022801"/>
    </source>
</evidence>